<organism evidence="1 2">
    <name type="scientific">Metabacillus hrfriensis</name>
    <dbReference type="NCBI Taxonomy" id="3048891"/>
    <lineage>
        <taxon>Bacteria</taxon>
        <taxon>Bacillati</taxon>
        <taxon>Bacillota</taxon>
        <taxon>Bacilli</taxon>
        <taxon>Bacillales</taxon>
        <taxon>Bacillaceae</taxon>
        <taxon>Metabacillus</taxon>
    </lineage>
</organism>
<reference evidence="2" key="1">
    <citation type="journal article" date="2025" name="Aquaculture">
        <title>Assessment of the bioflocculant production and safety properties of Metabacillus hrfriensis sp. nov. based on phenotypic and whole-genome sequencing analysis.</title>
        <authorList>
            <person name="Zhang R."/>
            <person name="Zhao Z."/>
            <person name="Luo L."/>
            <person name="Wang S."/>
            <person name="Guo K."/>
            <person name="Xu W."/>
        </authorList>
    </citation>
    <scope>NUCLEOTIDE SEQUENCE [LARGE SCALE GENOMIC DNA]</scope>
    <source>
        <strain evidence="2">CT-WN-B3</strain>
    </source>
</reference>
<gene>
    <name evidence="1" type="ORF">QLQ22_02850</name>
</gene>
<keyword evidence="2" id="KW-1185">Reference proteome</keyword>
<name>A0ACD4RDR6_9BACI</name>
<keyword evidence="1" id="KW-0547">Nucleotide-binding</keyword>
<protein>
    <submittedName>
        <fullName evidence="1">ATP-binding protein</fullName>
    </submittedName>
</protein>
<dbReference type="EMBL" id="CP126116">
    <property type="protein sequence ID" value="WHZ58330.1"/>
    <property type="molecule type" value="Genomic_DNA"/>
</dbReference>
<sequence length="422" mass="47331">MLAEKLTLHVLIVLVPVLLYTVIFENKRITASPYFSGVIYGIAAFLCMIFSFYDYGLYWDLRYVPMVLALLYGGPASGLIVFFFILLARTYIGGEAIVFGYISAFLALIGPFLFSKRFRKYKPKKRIQLSIIIGFWPAVVQLFILLSFLITSDYTFSSSRELLFYVFIFGTLQVISIGMAAKLIEAGIDRKMMKQEIIRTEKLNTIGELAASIAHEVRNPLTVVKGFLQLMEKEKKTEEQYMRLILSELGRAESILNDYLNFAKPKLKKIEEFQLSEVIQDVVYLLNALAVKQGVKLSCQLQPGLYVETDRSQLKQALLNFIKNAIEATPGGGRVRIQLFLKNSHAHTVISDTGKGMTTAQLSQIGTVFYSTKDKGTGLGTTVSLRIIETMKGRVAYKSELGAGTEVTMILPVKNKKRGAPQ</sequence>
<proteinExistence type="predicted"/>
<evidence type="ECO:0000313" key="2">
    <source>
        <dbReference type="Proteomes" id="UP001226091"/>
    </source>
</evidence>
<accession>A0ACD4RDR6</accession>
<keyword evidence="1" id="KW-0067">ATP-binding</keyword>
<dbReference type="Proteomes" id="UP001226091">
    <property type="component" value="Chromosome"/>
</dbReference>
<evidence type="ECO:0000313" key="1">
    <source>
        <dbReference type="EMBL" id="WHZ58330.1"/>
    </source>
</evidence>